<dbReference type="EMBL" id="JBJQND010000007">
    <property type="protein sequence ID" value="KAL3870383.1"/>
    <property type="molecule type" value="Genomic_DNA"/>
</dbReference>
<reference evidence="2 3" key="1">
    <citation type="submission" date="2024-11" db="EMBL/GenBank/DDBJ databases">
        <title>Chromosome-level genome assembly of the freshwater bivalve Anodonta woodiana.</title>
        <authorList>
            <person name="Chen X."/>
        </authorList>
    </citation>
    <scope>NUCLEOTIDE SEQUENCE [LARGE SCALE GENOMIC DNA]</scope>
    <source>
        <strain evidence="2">MN2024</strain>
        <tissue evidence="2">Gills</tissue>
    </source>
</reference>
<dbReference type="AlphaFoldDB" id="A0ABD3WC45"/>
<gene>
    <name evidence="2" type="ORF">ACJMK2_038451</name>
</gene>
<protein>
    <recommendedName>
        <fullName evidence="1">Mutator-like transposase domain-containing protein</fullName>
    </recommendedName>
</protein>
<accession>A0ABD3WC45</accession>
<name>A0ABD3WC45_SINWO</name>
<comment type="caution">
    <text evidence="2">The sequence shown here is derived from an EMBL/GenBank/DDBJ whole genome shotgun (WGS) entry which is preliminary data.</text>
</comment>
<dbReference type="InterPro" id="IPR049012">
    <property type="entry name" value="Mutator_transp_dom"/>
</dbReference>
<evidence type="ECO:0000313" key="2">
    <source>
        <dbReference type="EMBL" id="KAL3870383.1"/>
    </source>
</evidence>
<sequence length="203" mass="23538">MLANQEYVKRMNTAAGVENIVHVETDTLYNNRVQTGCEAVTQSFSPLIKQNKRRKRQLVLSLATANKLCPKRNCAYHSVAGRKNYSTKDSIASTDDELLVTNLQKVESNNILKVYSVNSDASTQIEKAVREYARIAKYKIKQYRCFVHRLQTLQKQIKNVELKRYIFTKTYTRSRVRQEITRLKKSYQIEAVFVCQSQKAISF</sequence>
<dbReference type="Pfam" id="PF20700">
    <property type="entry name" value="Mutator"/>
    <property type="match status" value="1"/>
</dbReference>
<evidence type="ECO:0000313" key="3">
    <source>
        <dbReference type="Proteomes" id="UP001634394"/>
    </source>
</evidence>
<organism evidence="2 3">
    <name type="scientific">Sinanodonta woodiana</name>
    <name type="common">Chinese pond mussel</name>
    <name type="synonym">Anodonta woodiana</name>
    <dbReference type="NCBI Taxonomy" id="1069815"/>
    <lineage>
        <taxon>Eukaryota</taxon>
        <taxon>Metazoa</taxon>
        <taxon>Spiralia</taxon>
        <taxon>Lophotrochozoa</taxon>
        <taxon>Mollusca</taxon>
        <taxon>Bivalvia</taxon>
        <taxon>Autobranchia</taxon>
        <taxon>Heteroconchia</taxon>
        <taxon>Palaeoheterodonta</taxon>
        <taxon>Unionida</taxon>
        <taxon>Unionoidea</taxon>
        <taxon>Unionidae</taxon>
        <taxon>Unioninae</taxon>
        <taxon>Sinanodonta</taxon>
    </lineage>
</organism>
<evidence type="ECO:0000259" key="1">
    <source>
        <dbReference type="Pfam" id="PF20700"/>
    </source>
</evidence>
<feature type="domain" description="Mutator-like transposase" evidence="1">
    <location>
        <begin position="4"/>
        <end position="187"/>
    </location>
</feature>
<proteinExistence type="predicted"/>
<dbReference type="InterPro" id="IPR036558">
    <property type="entry name" value="YqbG-like_sf"/>
</dbReference>
<dbReference type="SUPFAM" id="SSF116915">
    <property type="entry name" value="Hypothetical protein YqbG"/>
    <property type="match status" value="1"/>
</dbReference>
<keyword evidence="3" id="KW-1185">Reference proteome</keyword>
<dbReference type="Proteomes" id="UP001634394">
    <property type="component" value="Unassembled WGS sequence"/>
</dbReference>